<accession>A0A1T2CV18</accession>
<dbReference type="Pfam" id="PF20099">
    <property type="entry name" value="DUF6489"/>
    <property type="match status" value="1"/>
</dbReference>
<dbReference type="AlphaFoldDB" id="A0A1T2CV18"/>
<dbReference type="EMBL" id="MPNX01000004">
    <property type="protein sequence ID" value="OOY35435.1"/>
    <property type="molecule type" value="Genomic_DNA"/>
</dbReference>
<gene>
    <name evidence="1" type="ORF">BOV88_04070</name>
</gene>
<proteinExistence type="predicted"/>
<reference evidence="1 2" key="1">
    <citation type="submission" date="2016-11" db="EMBL/GenBank/DDBJ databases">
        <title>Mixed transmission modes and dynamic genome evolution in an obligate animal-bacterial symbiosis.</title>
        <authorList>
            <person name="Russell S.L."/>
            <person name="Corbett-Detig R.B."/>
            <person name="Cavanaugh C.M."/>
        </authorList>
    </citation>
    <scope>NUCLEOTIDE SEQUENCE [LARGE SCALE GENOMIC DNA]</scope>
    <source>
        <strain evidence="1">MA-KB16</strain>
    </source>
</reference>
<organism evidence="1 2">
    <name type="scientific">Solemya velum gill symbiont</name>
    <dbReference type="NCBI Taxonomy" id="2340"/>
    <lineage>
        <taxon>Bacteria</taxon>
        <taxon>Pseudomonadati</taxon>
        <taxon>Pseudomonadota</taxon>
        <taxon>Gammaproteobacteria</taxon>
        <taxon>sulfur-oxidizing symbionts</taxon>
    </lineage>
</organism>
<evidence type="ECO:0000313" key="2">
    <source>
        <dbReference type="Proteomes" id="UP000190962"/>
    </source>
</evidence>
<evidence type="ECO:0000313" key="1">
    <source>
        <dbReference type="EMBL" id="OOY35435.1"/>
    </source>
</evidence>
<name>A0A1T2CV18_SOVGS</name>
<comment type="caution">
    <text evidence="1">The sequence shown here is derived from an EMBL/GenBank/DDBJ whole genome shotgun (WGS) entry which is preliminary data.</text>
</comment>
<protein>
    <submittedName>
        <fullName evidence="1">Uncharacterized protein</fullName>
    </submittedName>
</protein>
<dbReference type="InterPro" id="IPR045502">
    <property type="entry name" value="DUF6489"/>
</dbReference>
<dbReference type="Proteomes" id="UP000190962">
    <property type="component" value="Unassembled WGS sequence"/>
</dbReference>
<dbReference type="RefSeq" id="WP_078452702.1">
    <property type="nucleotide sequence ID" value="NZ_MPNX01000004.1"/>
</dbReference>
<sequence>MKINVDMDVTPEEMRRLFGLPDLTPLHDEMIDRMKEQLSENMDPAKLVENYMQGSFSSMEAFQRIMSNFIKSGNKDD</sequence>